<keyword evidence="4" id="KW-1185">Reference proteome</keyword>
<dbReference type="OrthoDB" id="276323at2759"/>
<evidence type="ECO:0000313" key="4">
    <source>
        <dbReference type="Proteomes" id="UP000187455"/>
    </source>
</evidence>
<dbReference type="STRING" id="133383.A0A1R0H078"/>
<dbReference type="Pfam" id="PF05794">
    <property type="entry name" value="Tcp11"/>
    <property type="match status" value="1"/>
</dbReference>
<evidence type="ECO:0000256" key="1">
    <source>
        <dbReference type="ARBA" id="ARBA00010954"/>
    </source>
</evidence>
<feature type="compositionally biased region" description="Basic and acidic residues" evidence="2">
    <location>
        <begin position="1"/>
        <end position="21"/>
    </location>
</feature>
<evidence type="ECO:0000256" key="2">
    <source>
        <dbReference type="SAM" id="MobiDB-lite"/>
    </source>
</evidence>
<comment type="caution">
    <text evidence="3">The sequence shown here is derived from an EMBL/GenBank/DDBJ whole genome shotgun (WGS) entry which is preliminary data.</text>
</comment>
<gene>
    <name evidence="3" type="ORF">AYI68_g3325</name>
</gene>
<protein>
    <submittedName>
        <fullName evidence="3">Protein SOK1</fullName>
    </submittedName>
</protein>
<dbReference type="AlphaFoldDB" id="A0A1R0H078"/>
<feature type="region of interest" description="Disordered" evidence="2">
    <location>
        <begin position="43"/>
        <end position="71"/>
    </location>
</feature>
<dbReference type="GO" id="GO:0007165">
    <property type="term" value="P:signal transduction"/>
    <property type="evidence" value="ECO:0007669"/>
    <property type="project" value="TreeGrafter"/>
</dbReference>
<reference evidence="3 4" key="1">
    <citation type="journal article" date="2016" name="Mol. Biol. Evol.">
        <title>Genome-Wide Survey of Gut Fungi (Harpellales) Reveals the First Horizontally Transferred Ubiquitin Gene from a Mosquito Host.</title>
        <authorList>
            <person name="Wang Y."/>
            <person name="White M.M."/>
            <person name="Kvist S."/>
            <person name="Moncalvo J.M."/>
        </authorList>
    </citation>
    <scope>NUCLEOTIDE SEQUENCE [LARGE SCALE GENOMIC DNA]</scope>
    <source>
        <strain evidence="3 4">ALG-7-W6</strain>
    </source>
</reference>
<dbReference type="EMBL" id="LSSL01001426">
    <property type="protein sequence ID" value="OLY82551.1"/>
    <property type="molecule type" value="Genomic_DNA"/>
</dbReference>
<feature type="region of interest" description="Disordered" evidence="2">
    <location>
        <begin position="1"/>
        <end position="22"/>
    </location>
</feature>
<sequence>MDTFKKAVESVQSRKESENKDVVPVCEQDPVAERKRKLAATISYNPGVLEKRQKKNPSTTPSIPTKPNPTPALINISFNTSRNKGIPSTKTIKISKFPTLKKYLDKNVCLRTINKHAQCLQAKKINSCLQDLPPINHNSLKELGLAQILQNCKLRHEIAFEPKLEFRPNLLLAHTKRIKNDRYWARTAFDFRAAFSHHPPPTFFSLSVPSSSSSSAARIRAATFLYEIKLILTEIVCDWDPLTHLRNQLELVVGIDPDPSSGSCSGSCSGSGKNYRHCHHTKNYSDIYFFESIKCVLGIMHEIDDEVNLGLASWINEIRHLFTARFYNDAFAKTFSLLEHFKIGIANKNIQLYRQAMVASGPEFELKYFMKLLSRQKLDITATLQWWDHQKTMKAATNCRSIFIAAFTDLLLHPVPTTTTNHNKDVHPSPPFLPATFHLDISRIKTFQRRVSEFMYLYLMYLHTCQFLHRQNKSARLDISHLFIDLIDNPTTAPPLPTSSNTNSSTTHLHLKTCSLTQLKTHGHLSPPLRKVLESVCVSDSSKLVRIVRDRIRQFLIAFIETNQPSPSPSPIHCQFGPFTASLIAIGSKLKSFVDYHYSAFAHFYQVSRQPDRFSPSPSS</sequence>
<proteinExistence type="inferred from homology"/>
<dbReference type="PANTHER" id="PTHR12832:SF11">
    <property type="entry name" value="LD23868P"/>
    <property type="match status" value="1"/>
</dbReference>
<dbReference type="PANTHER" id="PTHR12832">
    <property type="entry name" value="TESTIS-SPECIFIC PROTEIN PBS13 T-COMPLEX 11"/>
    <property type="match status" value="1"/>
</dbReference>
<evidence type="ECO:0000313" key="3">
    <source>
        <dbReference type="EMBL" id="OLY82551.1"/>
    </source>
</evidence>
<dbReference type="InterPro" id="IPR008862">
    <property type="entry name" value="Tcp11"/>
</dbReference>
<name>A0A1R0H078_9FUNG</name>
<accession>A0A1R0H078</accession>
<comment type="similarity">
    <text evidence="1">Belongs to the TCP11 family.</text>
</comment>
<organism evidence="3 4">
    <name type="scientific">Smittium mucronatum</name>
    <dbReference type="NCBI Taxonomy" id="133383"/>
    <lineage>
        <taxon>Eukaryota</taxon>
        <taxon>Fungi</taxon>
        <taxon>Fungi incertae sedis</taxon>
        <taxon>Zoopagomycota</taxon>
        <taxon>Kickxellomycotina</taxon>
        <taxon>Harpellomycetes</taxon>
        <taxon>Harpellales</taxon>
        <taxon>Legeriomycetaceae</taxon>
        <taxon>Smittium</taxon>
    </lineage>
</organism>
<dbReference type="Proteomes" id="UP000187455">
    <property type="component" value="Unassembled WGS sequence"/>
</dbReference>